<dbReference type="GeneID" id="28983078"/>
<dbReference type="AlphaFoldDB" id="A0A0J0XSZ5"/>
<evidence type="ECO:0000256" key="2">
    <source>
        <dbReference type="SAM" id="MobiDB-lite"/>
    </source>
</evidence>
<feature type="compositionally biased region" description="Low complexity" evidence="2">
    <location>
        <begin position="241"/>
        <end position="271"/>
    </location>
</feature>
<dbReference type="STRING" id="879819.A0A0J0XSZ5"/>
<evidence type="ECO:0000313" key="3">
    <source>
        <dbReference type="EMBL" id="KLT44208.1"/>
    </source>
</evidence>
<dbReference type="OrthoDB" id="3647690at2759"/>
<feature type="coiled-coil region" evidence="1">
    <location>
        <begin position="607"/>
        <end position="719"/>
    </location>
</feature>
<proteinExistence type="predicted"/>
<reference evidence="3 4" key="1">
    <citation type="submission" date="2015-03" db="EMBL/GenBank/DDBJ databases">
        <title>Genomics and transcriptomics of the oil-accumulating basidiomycete yeast T. oleaginosus allow insights into substrate utilization and the diverse evolutionary trajectories of mating systems in fungi.</title>
        <authorList>
            <consortium name="DOE Joint Genome Institute"/>
            <person name="Kourist R."/>
            <person name="Kracht O."/>
            <person name="Bracharz F."/>
            <person name="Lipzen A."/>
            <person name="Nolan M."/>
            <person name="Ohm R."/>
            <person name="Grigoriev I."/>
            <person name="Sun S."/>
            <person name="Heitman J."/>
            <person name="Bruck T."/>
            <person name="Nowrousian M."/>
        </authorList>
    </citation>
    <scope>NUCLEOTIDE SEQUENCE [LARGE SCALE GENOMIC DNA]</scope>
    <source>
        <strain evidence="3 4">IBC0246</strain>
    </source>
</reference>
<dbReference type="RefSeq" id="XP_018280699.1">
    <property type="nucleotide sequence ID" value="XM_018422475.1"/>
</dbReference>
<feature type="compositionally biased region" description="Acidic residues" evidence="2">
    <location>
        <begin position="142"/>
        <end position="151"/>
    </location>
</feature>
<feature type="coiled-coil region" evidence="1">
    <location>
        <begin position="468"/>
        <end position="544"/>
    </location>
</feature>
<gene>
    <name evidence="3" type="ORF">CC85DRAFT_283726</name>
</gene>
<feature type="compositionally biased region" description="Acidic residues" evidence="2">
    <location>
        <begin position="191"/>
        <end position="202"/>
    </location>
</feature>
<feature type="compositionally biased region" description="Basic residues" evidence="2">
    <location>
        <begin position="73"/>
        <end position="83"/>
    </location>
</feature>
<name>A0A0J0XSZ5_9TREE</name>
<accession>A0A0J0XSZ5</accession>
<protein>
    <submittedName>
        <fullName evidence="3">Uncharacterized protein</fullName>
    </submittedName>
</protein>
<dbReference type="Proteomes" id="UP000053611">
    <property type="component" value="Unassembled WGS sequence"/>
</dbReference>
<dbReference type="EMBL" id="KQ087188">
    <property type="protein sequence ID" value="KLT44208.1"/>
    <property type="molecule type" value="Genomic_DNA"/>
</dbReference>
<feature type="coiled-coil region" evidence="1">
    <location>
        <begin position="417"/>
        <end position="444"/>
    </location>
</feature>
<feature type="compositionally biased region" description="Polar residues" evidence="2">
    <location>
        <begin position="388"/>
        <end position="397"/>
    </location>
</feature>
<feature type="compositionally biased region" description="Basic and acidic residues" evidence="2">
    <location>
        <begin position="113"/>
        <end position="127"/>
    </location>
</feature>
<feature type="compositionally biased region" description="Acidic residues" evidence="2">
    <location>
        <begin position="218"/>
        <end position="227"/>
    </location>
</feature>
<keyword evidence="4" id="KW-1185">Reference proteome</keyword>
<feature type="compositionally biased region" description="Polar residues" evidence="2">
    <location>
        <begin position="47"/>
        <end position="64"/>
    </location>
</feature>
<sequence>MPPRRFKRVRDLSSEENETSPPPKRPGWAVRETPPMKTRTSHRLRESSTTNLRATRSTSTSMALNSPEPINKTPKKAMARRTGGRPMPAPPTASQRSPRFDIIPPRQPKLRRFNRDFTDELEHEPVTKARASGRGRSSPIYVDDDDDESDDIGPSRRSQRRRPKADDGDELDDEPKSTPRTRNRARRAPTDLEDEVEIEAVDIDSPRTSRRRRARANDDDELDEEPEPTPRVRTSARRANQNESENGNSEVEVLDVVSSSASLGAAGPGPSTSRNRMKLQPVPQPSPAVFRRLAGKAPQTSQVESIEDPDSSSSSSLGPQTQMEPPSKKRVLHEGMELEIFDDDDDEEDQGKGSSPLPKPEEKHGTQATADGAAGSPVAVGRRHSVAGSASWSTQSGDGARTLDFLTGELETSRAEHAQMKSMLTRTKAENAELRDNVKSTEIRGAQALAEARSDFTKQLNERQAEFDAKLKATIDEHEKQLGKAQKELEDFKAELNERIAKSVELDMVVKTTEVELMKRNTVIEGLEAQVTELKARAKSDTDDLGTTASTTVTVPADAPAEEQIVERDTIITNLRKELKRSKKAHKTTKGDLEFIRAQYETASSSAVHEVNRAKELEAEVKKLREQLTLGLKQKDMVNRAAVATARLDAEKARRQVNVLLEQNRRTDDAIRRKAAQHHHLHRERTQFEMDLHKERTRAHELSKRNDELVAQIAQLRGRLMGAFDKVEESDDDEPAAFAMPTLVPDDNRAAGPAADPTLAEEAQAWQCKWLVDNRLCGLYFDTREELDGHGQGVHISALEQS</sequence>
<feature type="compositionally biased region" description="Acidic residues" evidence="2">
    <location>
        <begin position="337"/>
        <end position="349"/>
    </location>
</feature>
<evidence type="ECO:0000313" key="4">
    <source>
        <dbReference type="Proteomes" id="UP000053611"/>
    </source>
</evidence>
<feature type="region of interest" description="Disordered" evidence="2">
    <location>
        <begin position="1"/>
        <end position="400"/>
    </location>
</feature>
<organism evidence="3 4">
    <name type="scientific">Cutaneotrichosporon oleaginosum</name>
    <dbReference type="NCBI Taxonomy" id="879819"/>
    <lineage>
        <taxon>Eukaryota</taxon>
        <taxon>Fungi</taxon>
        <taxon>Dikarya</taxon>
        <taxon>Basidiomycota</taxon>
        <taxon>Agaricomycotina</taxon>
        <taxon>Tremellomycetes</taxon>
        <taxon>Trichosporonales</taxon>
        <taxon>Trichosporonaceae</taxon>
        <taxon>Cutaneotrichosporon</taxon>
    </lineage>
</organism>
<evidence type="ECO:0000256" key="1">
    <source>
        <dbReference type="SAM" id="Coils"/>
    </source>
</evidence>
<keyword evidence="1" id="KW-0175">Coiled coil</keyword>